<sequence>MMAVKAMSKIDFIRERRSQFLLLIIIFLGVFTLCTGDVNGMHLGNKKWMPGLASLILGVWGILNIFLKRK</sequence>
<gene>
    <name evidence="2" type="ORF">BFW38_13660</name>
</gene>
<dbReference type="STRING" id="197479.BFW38_13660"/>
<evidence type="ECO:0000313" key="3">
    <source>
        <dbReference type="Proteomes" id="UP000094291"/>
    </source>
</evidence>
<accession>A0A1E2VBU0</accession>
<dbReference type="Proteomes" id="UP000094291">
    <property type="component" value="Unassembled WGS sequence"/>
</dbReference>
<organism evidence="2 3">
    <name type="scientific">Terasakiispira papahanaumokuakeensis</name>
    <dbReference type="NCBI Taxonomy" id="197479"/>
    <lineage>
        <taxon>Bacteria</taxon>
        <taxon>Pseudomonadati</taxon>
        <taxon>Pseudomonadota</taxon>
        <taxon>Gammaproteobacteria</taxon>
        <taxon>Oceanospirillales</taxon>
        <taxon>Terasakiispira</taxon>
    </lineage>
</organism>
<proteinExistence type="predicted"/>
<feature type="transmembrane region" description="Helical" evidence="1">
    <location>
        <begin position="20"/>
        <end position="42"/>
    </location>
</feature>
<keyword evidence="1" id="KW-0472">Membrane</keyword>
<evidence type="ECO:0000256" key="1">
    <source>
        <dbReference type="SAM" id="Phobius"/>
    </source>
</evidence>
<feature type="transmembrane region" description="Helical" evidence="1">
    <location>
        <begin position="48"/>
        <end position="67"/>
    </location>
</feature>
<keyword evidence="3" id="KW-1185">Reference proteome</keyword>
<evidence type="ECO:0000313" key="2">
    <source>
        <dbReference type="EMBL" id="ODC04423.1"/>
    </source>
</evidence>
<name>A0A1E2VBU0_9GAMM</name>
<protein>
    <submittedName>
        <fullName evidence="2">Uncharacterized protein</fullName>
    </submittedName>
</protein>
<dbReference type="EMBL" id="MDTQ01000001">
    <property type="protein sequence ID" value="ODC04423.1"/>
    <property type="molecule type" value="Genomic_DNA"/>
</dbReference>
<reference evidence="2 3" key="1">
    <citation type="submission" date="2016-08" db="EMBL/GenBank/DDBJ databases">
        <authorList>
            <person name="Seilhamer J.J."/>
        </authorList>
    </citation>
    <scope>NUCLEOTIDE SEQUENCE [LARGE SCALE GENOMIC DNA]</scope>
    <source>
        <strain evidence="2 3">PH27A</strain>
    </source>
</reference>
<keyword evidence="1" id="KW-1133">Transmembrane helix</keyword>
<dbReference type="AlphaFoldDB" id="A0A1E2VBU0"/>
<comment type="caution">
    <text evidence="2">The sequence shown here is derived from an EMBL/GenBank/DDBJ whole genome shotgun (WGS) entry which is preliminary data.</text>
</comment>
<keyword evidence="1" id="KW-0812">Transmembrane</keyword>